<feature type="transmembrane region" description="Helical" evidence="6">
    <location>
        <begin position="354"/>
        <end position="375"/>
    </location>
</feature>
<dbReference type="STRING" id="1121416.SAMN02745220_01628"/>
<name>A0A1M7Y3I3_9BACT</name>
<gene>
    <name evidence="8" type="ORF">SAMN02745220_01628</name>
</gene>
<keyword evidence="3 6" id="KW-0812">Transmembrane</keyword>
<dbReference type="GO" id="GO:0005886">
    <property type="term" value="C:plasma membrane"/>
    <property type="evidence" value="ECO:0007669"/>
    <property type="project" value="UniProtKB-SubCell"/>
</dbReference>
<keyword evidence="4 6" id="KW-1133">Transmembrane helix</keyword>
<evidence type="ECO:0000256" key="3">
    <source>
        <dbReference type="ARBA" id="ARBA00022692"/>
    </source>
</evidence>
<dbReference type="InterPro" id="IPR013525">
    <property type="entry name" value="ABC2_TM"/>
</dbReference>
<feature type="transmembrane region" description="Helical" evidence="6">
    <location>
        <begin position="265"/>
        <end position="288"/>
    </location>
</feature>
<feature type="domain" description="ABC-2 type transporter transmembrane" evidence="7">
    <location>
        <begin position="21"/>
        <end position="373"/>
    </location>
</feature>
<keyword evidence="2" id="KW-1003">Cell membrane</keyword>
<feature type="transmembrane region" description="Helical" evidence="6">
    <location>
        <begin position="231"/>
        <end position="253"/>
    </location>
</feature>
<keyword evidence="5 6" id="KW-0472">Membrane</keyword>
<dbReference type="Proteomes" id="UP000184603">
    <property type="component" value="Unassembled WGS sequence"/>
</dbReference>
<feature type="transmembrane region" description="Helical" evidence="6">
    <location>
        <begin position="188"/>
        <end position="210"/>
    </location>
</feature>
<protein>
    <submittedName>
        <fullName evidence="8">ABC-2 type transport system permease protein</fullName>
    </submittedName>
</protein>
<evidence type="ECO:0000259" key="7">
    <source>
        <dbReference type="Pfam" id="PF12698"/>
    </source>
</evidence>
<organism evidence="8 9">
    <name type="scientific">Desulfopila aestuarii DSM 18488</name>
    <dbReference type="NCBI Taxonomy" id="1121416"/>
    <lineage>
        <taxon>Bacteria</taxon>
        <taxon>Pseudomonadati</taxon>
        <taxon>Thermodesulfobacteriota</taxon>
        <taxon>Desulfobulbia</taxon>
        <taxon>Desulfobulbales</taxon>
        <taxon>Desulfocapsaceae</taxon>
        <taxon>Desulfopila</taxon>
    </lineage>
</organism>
<feature type="transmembrane region" description="Helical" evidence="6">
    <location>
        <begin position="300"/>
        <end position="319"/>
    </location>
</feature>
<dbReference type="GO" id="GO:0140359">
    <property type="term" value="F:ABC-type transporter activity"/>
    <property type="evidence" value="ECO:0007669"/>
    <property type="project" value="InterPro"/>
</dbReference>
<dbReference type="Gene3D" id="3.40.1710.10">
    <property type="entry name" value="abc type-2 transporter like domain"/>
    <property type="match status" value="1"/>
</dbReference>
<dbReference type="PANTHER" id="PTHR30294:SF47">
    <property type="entry name" value="INNER MEMBRANE TRANSPORT PERMEASE YHHJ"/>
    <property type="match status" value="1"/>
</dbReference>
<proteinExistence type="predicted"/>
<evidence type="ECO:0000256" key="5">
    <source>
        <dbReference type="ARBA" id="ARBA00023136"/>
    </source>
</evidence>
<dbReference type="EMBL" id="FRFE01000006">
    <property type="protein sequence ID" value="SHO46764.1"/>
    <property type="molecule type" value="Genomic_DNA"/>
</dbReference>
<feature type="transmembrane region" description="Helical" evidence="6">
    <location>
        <begin position="21"/>
        <end position="41"/>
    </location>
</feature>
<dbReference type="InterPro" id="IPR051449">
    <property type="entry name" value="ABC-2_transporter_component"/>
</dbReference>
<keyword evidence="9" id="KW-1185">Reference proteome</keyword>
<dbReference type="OrthoDB" id="9811522at2"/>
<reference evidence="8 9" key="1">
    <citation type="submission" date="2016-12" db="EMBL/GenBank/DDBJ databases">
        <authorList>
            <person name="Song W.-J."/>
            <person name="Kurnit D.M."/>
        </authorList>
    </citation>
    <scope>NUCLEOTIDE SEQUENCE [LARGE SCALE GENOMIC DNA]</scope>
    <source>
        <strain evidence="8 9">DSM 18488</strain>
    </source>
</reference>
<dbReference type="AlphaFoldDB" id="A0A1M7Y3I3"/>
<dbReference type="RefSeq" id="WP_073612946.1">
    <property type="nucleotide sequence ID" value="NZ_FRFE01000006.1"/>
</dbReference>
<sequence>MGRSFFSIVLREVRELAHDRWLFSLVSWIPLALFFVMFQMFSQQIPRELPLGVIDLDKSTLSRGLIRHYQVSPALEVDDHFFDMSQGAEALRNGDIYALAVIPADLSQDVMLGRPTQVTVFVNDQLLLIGKIINSSLLQAHATFTGQVEAGKNLLGSTQVIELAVSQAAPTASKVTALFNLSVNYAQFLVSAILPAIWQILMIVTTIVSLANSQRLYGGNSWLGEEVVTSLFAKFLPLSILFSLQGALFFSAMYVWQGWPMHGNWLLIFFAQLLTAWASIAAGSLFFFATRGKVETSLSLAASYAAPALAFMGVTFPVTDMTLPARIWRSFLPITHYVEVQFAQVNYGAAVESAVPQLLSLTVFAIPMILAFVLAQRSCRFVNGGAGE</sequence>
<evidence type="ECO:0000256" key="4">
    <source>
        <dbReference type="ARBA" id="ARBA00022989"/>
    </source>
</evidence>
<accession>A0A1M7Y3I3</accession>
<comment type="subcellular location">
    <subcellularLocation>
        <location evidence="1">Cell membrane</location>
        <topology evidence="1">Multi-pass membrane protein</topology>
    </subcellularLocation>
</comment>
<evidence type="ECO:0000256" key="2">
    <source>
        <dbReference type="ARBA" id="ARBA00022475"/>
    </source>
</evidence>
<evidence type="ECO:0000256" key="6">
    <source>
        <dbReference type="SAM" id="Phobius"/>
    </source>
</evidence>
<evidence type="ECO:0000313" key="9">
    <source>
        <dbReference type="Proteomes" id="UP000184603"/>
    </source>
</evidence>
<evidence type="ECO:0000256" key="1">
    <source>
        <dbReference type="ARBA" id="ARBA00004651"/>
    </source>
</evidence>
<dbReference type="PANTHER" id="PTHR30294">
    <property type="entry name" value="MEMBRANE COMPONENT OF ABC TRANSPORTER YHHJ-RELATED"/>
    <property type="match status" value="1"/>
</dbReference>
<evidence type="ECO:0000313" key="8">
    <source>
        <dbReference type="EMBL" id="SHO46764.1"/>
    </source>
</evidence>
<dbReference type="Pfam" id="PF12698">
    <property type="entry name" value="ABC2_membrane_3"/>
    <property type="match status" value="1"/>
</dbReference>